<gene>
    <name evidence="2" type="ORF">PHMEG_00020010</name>
</gene>
<name>A0A225VQ74_9STRA</name>
<dbReference type="STRING" id="4795.A0A225VQ74"/>
<dbReference type="Proteomes" id="UP000198211">
    <property type="component" value="Unassembled WGS sequence"/>
</dbReference>
<evidence type="ECO:0000313" key="2">
    <source>
        <dbReference type="EMBL" id="OWZ07583.1"/>
    </source>
</evidence>
<comment type="caution">
    <text evidence="2">The sequence shown here is derived from an EMBL/GenBank/DDBJ whole genome shotgun (WGS) entry which is preliminary data.</text>
</comment>
<dbReference type="InterPro" id="IPR013103">
    <property type="entry name" value="RVT_2"/>
</dbReference>
<feature type="domain" description="Reverse transcriptase Ty1/copia-type" evidence="1">
    <location>
        <begin position="23"/>
        <end position="185"/>
    </location>
</feature>
<accession>A0A225VQ74</accession>
<dbReference type="OrthoDB" id="95475at2759"/>
<evidence type="ECO:0000259" key="1">
    <source>
        <dbReference type="Pfam" id="PF07727"/>
    </source>
</evidence>
<reference evidence="3" key="1">
    <citation type="submission" date="2017-03" db="EMBL/GenBank/DDBJ databases">
        <title>Phytopthora megakarya and P. palmivora, two closely related causual agents of cacao black pod achieved similar genome size and gene model numbers by different mechanisms.</title>
        <authorList>
            <person name="Ali S."/>
            <person name="Shao J."/>
            <person name="Larry D.J."/>
            <person name="Kronmiller B."/>
            <person name="Shen D."/>
            <person name="Strem M.D."/>
            <person name="Melnick R.L."/>
            <person name="Guiltinan M.J."/>
            <person name="Tyler B.M."/>
            <person name="Meinhardt L.W."/>
            <person name="Bailey B.A."/>
        </authorList>
    </citation>
    <scope>NUCLEOTIDE SEQUENCE [LARGE SCALE GENOMIC DNA]</scope>
    <source>
        <strain evidence="3">zdho120</strain>
    </source>
</reference>
<keyword evidence="3" id="KW-1185">Reference proteome</keyword>
<dbReference type="EMBL" id="NBNE01003483">
    <property type="protein sequence ID" value="OWZ07583.1"/>
    <property type="molecule type" value="Genomic_DNA"/>
</dbReference>
<organism evidence="2 3">
    <name type="scientific">Phytophthora megakarya</name>
    <dbReference type="NCBI Taxonomy" id="4795"/>
    <lineage>
        <taxon>Eukaryota</taxon>
        <taxon>Sar</taxon>
        <taxon>Stramenopiles</taxon>
        <taxon>Oomycota</taxon>
        <taxon>Peronosporomycetes</taxon>
        <taxon>Peronosporales</taxon>
        <taxon>Peronosporaceae</taxon>
        <taxon>Phytophthora</taxon>
    </lineage>
</organism>
<sequence>MAPSQRAQWLEAIKEEFLAQVKNETWVLVPRPKRAHVLKNKWLWVLKENGKRLRFKARLVVLGCLQIRGLEFDDTFAPVVRFETLRFVLLHAGMTRAVVKQYDFVTAFLNAPKVIFMEQPEGHVKRGYEDWVCQLQRSIYGLRQSPRNWNSMLHLALVEFGFRRVETRLVLLPIYVDDILLIGCEHDVDFFVDKLVFKSRSSVL</sequence>
<dbReference type="Pfam" id="PF07727">
    <property type="entry name" value="RVT_2"/>
    <property type="match status" value="1"/>
</dbReference>
<proteinExistence type="predicted"/>
<protein>
    <submittedName>
        <fullName evidence="2">Retrotransposon Tca5 Polyprotein</fullName>
    </submittedName>
</protein>
<evidence type="ECO:0000313" key="3">
    <source>
        <dbReference type="Proteomes" id="UP000198211"/>
    </source>
</evidence>
<dbReference type="AlphaFoldDB" id="A0A225VQ74"/>